<dbReference type="GO" id="GO:0097176">
    <property type="term" value="P:epoxide metabolic process"/>
    <property type="evidence" value="ECO:0007669"/>
    <property type="project" value="TreeGrafter"/>
</dbReference>
<comment type="similarity">
    <text evidence="1">Belongs to the peptidase S33 family.</text>
</comment>
<keyword evidence="3 6" id="KW-0378">Hydrolase</keyword>
<dbReference type="InterPro" id="IPR010497">
    <property type="entry name" value="Epoxide_hydro_N"/>
</dbReference>
<dbReference type="Gene3D" id="3.40.50.1820">
    <property type="entry name" value="alpha/beta hydrolase"/>
    <property type="match status" value="1"/>
</dbReference>
<accession>A0A4P6JKR5</accession>
<dbReference type="Pfam" id="PF06441">
    <property type="entry name" value="EHN"/>
    <property type="match status" value="1"/>
</dbReference>
<dbReference type="RefSeq" id="WP_129886342.1">
    <property type="nucleotide sequence ID" value="NZ_CP035758.1"/>
</dbReference>
<evidence type="ECO:0000313" key="6">
    <source>
        <dbReference type="EMBL" id="QBD75745.1"/>
    </source>
</evidence>
<dbReference type="InterPro" id="IPR029058">
    <property type="entry name" value="AB_hydrolase_fold"/>
</dbReference>
<sequence>MNKHPFKVHIEQETLDDLRVRLERTRWPDEVEGAGWNYGTNLAYLKTLVNYWQHEFDWRAQEQAINRFAHFKADVDGVGIHFIHERGKEPNSLPLLLLHGWPSSFVQMLKIIPLLTDPQAHGGDAADAFDVVVASLPGYGFSDRVREPGMNALSMADMFAKLMTDELGYSRYAVRGTDLGRGVIMQLAQKHQDAVVGIHTGGTMIGGGYYALSDDLTKAEQAYVRDLESWRKQEMGYAMLHSTKPQTLAYGLNDSPVGLAAWIIEKFRSWSDCDGNVEKAFTRDELLTNLTIYWATETINSSMRLYYESSPLPMGEMGVPMGWLQTAKDMFPMPRSWVERFYKIDHWTDLPAGGHFPEWEQPDAVAQDIRTFFRPLR</sequence>
<dbReference type="PANTHER" id="PTHR21661">
    <property type="entry name" value="EPOXIDE HYDROLASE 1-RELATED"/>
    <property type="match status" value="1"/>
</dbReference>
<dbReference type="KEGG" id="kbs:EPA93_06880"/>
<evidence type="ECO:0000256" key="3">
    <source>
        <dbReference type="ARBA" id="ARBA00022801"/>
    </source>
</evidence>
<proteinExistence type="inferred from homology"/>
<evidence type="ECO:0000256" key="1">
    <source>
        <dbReference type="ARBA" id="ARBA00010088"/>
    </source>
</evidence>
<evidence type="ECO:0000256" key="2">
    <source>
        <dbReference type="ARBA" id="ARBA00022797"/>
    </source>
</evidence>
<dbReference type="Proteomes" id="UP000290365">
    <property type="component" value="Chromosome"/>
</dbReference>
<gene>
    <name evidence="6" type="ORF">EPA93_06880</name>
</gene>
<feature type="domain" description="Epoxide hydrolase N-terminal" evidence="5">
    <location>
        <begin position="4"/>
        <end position="107"/>
    </location>
</feature>
<dbReference type="AlphaFoldDB" id="A0A4P6JKR5"/>
<dbReference type="GO" id="GO:0004301">
    <property type="term" value="F:epoxide hydrolase activity"/>
    <property type="evidence" value="ECO:0007669"/>
    <property type="project" value="TreeGrafter"/>
</dbReference>
<dbReference type="InterPro" id="IPR016292">
    <property type="entry name" value="Epoxide_hydrolase"/>
</dbReference>
<dbReference type="InterPro" id="IPR000639">
    <property type="entry name" value="Epox_hydrolase-like"/>
</dbReference>
<dbReference type="PANTHER" id="PTHR21661:SF35">
    <property type="entry name" value="EPOXIDE HYDROLASE"/>
    <property type="match status" value="1"/>
</dbReference>
<dbReference type="OrthoDB" id="9780765at2"/>
<evidence type="ECO:0000259" key="5">
    <source>
        <dbReference type="Pfam" id="PF06441"/>
    </source>
</evidence>
<feature type="active site" description="Proton acceptor" evidence="4">
    <location>
        <position position="355"/>
    </location>
</feature>
<reference evidence="6 7" key="1">
    <citation type="submission" date="2019-01" db="EMBL/GenBank/DDBJ databases">
        <title>Ktedonosporobacter rubrisoli SCAWS-G2.</title>
        <authorList>
            <person name="Huang Y."/>
            <person name="Yan B."/>
        </authorList>
    </citation>
    <scope>NUCLEOTIDE SEQUENCE [LARGE SCALE GENOMIC DNA]</scope>
    <source>
        <strain evidence="6 7">SCAWS-G2</strain>
    </source>
</reference>
<organism evidence="6 7">
    <name type="scientific">Ktedonosporobacter rubrisoli</name>
    <dbReference type="NCBI Taxonomy" id="2509675"/>
    <lineage>
        <taxon>Bacteria</taxon>
        <taxon>Bacillati</taxon>
        <taxon>Chloroflexota</taxon>
        <taxon>Ktedonobacteria</taxon>
        <taxon>Ktedonobacterales</taxon>
        <taxon>Ktedonosporobacteraceae</taxon>
        <taxon>Ktedonosporobacter</taxon>
    </lineage>
</organism>
<evidence type="ECO:0000256" key="4">
    <source>
        <dbReference type="PIRSR" id="PIRSR001112-1"/>
    </source>
</evidence>
<keyword evidence="2" id="KW-0058">Aromatic hydrocarbons catabolism</keyword>
<dbReference type="PRINTS" id="PR00412">
    <property type="entry name" value="EPOXHYDRLASE"/>
</dbReference>
<evidence type="ECO:0000313" key="7">
    <source>
        <dbReference type="Proteomes" id="UP000290365"/>
    </source>
</evidence>
<dbReference type="SUPFAM" id="SSF53474">
    <property type="entry name" value="alpha/beta-Hydrolases"/>
    <property type="match status" value="1"/>
</dbReference>
<protein>
    <submittedName>
        <fullName evidence="6">Epoxide hydrolase</fullName>
    </submittedName>
</protein>
<feature type="active site" description="Nucleophile" evidence="4">
    <location>
        <position position="178"/>
    </location>
</feature>
<name>A0A4P6JKR5_KTERU</name>
<dbReference type="EMBL" id="CP035758">
    <property type="protein sequence ID" value="QBD75745.1"/>
    <property type="molecule type" value="Genomic_DNA"/>
</dbReference>
<dbReference type="PIRSF" id="PIRSF001112">
    <property type="entry name" value="Epoxide_hydrolase"/>
    <property type="match status" value="1"/>
</dbReference>
<keyword evidence="7" id="KW-1185">Reference proteome</keyword>
<feature type="active site" description="Proton donor" evidence="4">
    <location>
        <position position="306"/>
    </location>
</feature>